<sequence length="134" mass="14732">MVLATKNDLEKIKPKIASAWVKDWMSELGRPVGDREEFRVLFERFLSEELGFAEVVAVSIDSNELDIKIENCVICPGNDLLRAQGAPTLCPILLTGLMAINRVLRMRPTLLGVDKRGTGFCTIKYAIAPGSSAP</sequence>
<dbReference type="EMBL" id="PHEX01000015">
    <property type="protein sequence ID" value="PKQ28462.1"/>
    <property type="molecule type" value="Genomic_DNA"/>
</dbReference>
<name>A0A2N3G766_9ACTN</name>
<organism evidence="1 2">
    <name type="scientific">Candidatus Anoxymicrobium japonicum</name>
    <dbReference type="NCBI Taxonomy" id="2013648"/>
    <lineage>
        <taxon>Bacteria</taxon>
        <taxon>Bacillati</taxon>
        <taxon>Actinomycetota</taxon>
        <taxon>Candidatus Geothermincolia</taxon>
        <taxon>Candidatus Geothermincolales</taxon>
        <taxon>Candidatus Anoxymicrobiaceae</taxon>
        <taxon>Candidatus Anoxymicrobium</taxon>
    </lineage>
</organism>
<reference evidence="1 2" key="1">
    <citation type="journal article" date="2017" name="ISME J.">
        <title>Potential for microbial H2 and metal transformations associated with novel bacteria and archaea in deep terrestrial subsurface sediments.</title>
        <authorList>
            <person name="Hernsdorf A.W."/>
            <person name="Amano Y."/>
            <person name="Miyakawa K."/>
            <person name="Ise K."/>
            <person name="Suzuki Y."/>
            <person name="Anantharaman K."/>
            <person name="Probst A."/>
            <person name="Burstein D."/>
            <person name="Thomas B.C."/>
            <person name="Banfield J.F."/>
        </authorList>
    </citation>
    <scope>NUCLEOTIDE SEQUENCE [LARGE SCALE GENOMIC DNA]</scope>
    <source>
        <strain evidence="1">HGW-Actinobacteria-3</strain>
    </source>
</reference>
<evidence type="ECO:0000313" key="2">
    <source>
        <dbReference type="Proteomes" id="UP000233654"/>
    </source>
</evidence>
<dbReference type="Proteomes" id="UP000233654">
    <property type="component" value="Unassembled WGS sequence"/>
</dbReference>
<dbReference type="AlphaFoldDB" id="A0A2N3G766"/>
<accession>A0A2N3G766</accession>
<evidence type="ECO:0000313" key="1">
    <source>
        <dbReference type="EMBL" id="PKQ28462.1"/>
    </source>
</evidence>
<protein>
    <submittedName>
        <fullName evidence="1">Uncharacterized protein</fullName>
    </submittedName>
</protein>
<comment type="caution">
    <text evidence="1">The sequence shown here is derived from an EMBL/GenBank/DDBJ whole genome shotgun (WGS) entry which is preliminary data.</text>
</comment>
<gene>
    <name evidence="1" type="ORF">CVT63_02660</name>
</gene>
<proteinExistence type="predicted"/>